<keyword evidence="3" id="KW-1185">Reference proteome</keyword>
<comment type="caution">
    <text evidence="2">The sequence shown here is derived from an EMBL/GenBank/DDBJ whole genome shotgun (WGS) entry which is preliminary data.</text>
</comment>
<accession>G4TWE4</accession>
<evidence type="ECO:0000256" key="1">
    <source>
        <dbReference type="SAM" id="MobiDB-lite"/>
    </source>
</evidence>
<gene>
    <name evidence="2" type="ORF">PIIN_09628</name>
</gene>
<dbReference type="HOGENOM" id="CLU_710020_0_0_1"/>
<organism evidence="2 3">
    <name type="scientific">Serendipita indica (strain DSM 11827)</name>
    <name type="common">Root endophyte fungus</name>
    <name type="synonym">Piriformospora indica</name>
    <dbReference type="NCBI Taxonomy" id="1109443"/>
    <lineage>
        <taxon>Eukaryota</taxon>
        <taxon>Fungi</taxon>
        <taxon>Dikarya</taxon>
        <taxon>Basidiomycota</taxon>
        <taxon>Agaricomycotina</taxon>
        <taxon>Agaricomycetes</taxon>
        <taxon>Sebacinales</taxon>
        <taxon>Serendipitaceae</taxon>
        <taxon>Serendipita</taxon>
    </lineage>
</organism>
<dbReference type="Proteomes" id="UP000007148">
    <property type="component" value="Unassembled WGS sequence"/>
</dbReference>
<dbReference type="EMBL" id="CAFZ01000488">
    <property type="protein sequence ID" value="CCA75637.1"/>
    <property type="molecule type" value="Genomic_DNA"/>
</dbReference>
<dbReference type="InParanoid" id="G4TWE4"/>
<reference evidence="2 3" key="1">
    <citation type="journal article" date="2011" name="PLoS Pathog.">
        <title>Endophytic Life Strategies Decoded by Genome and Transcriptome Analyses of the Mutualistic Root Symbiont Piriformospora indica.</title>
        <authorList>
            <person name="Zuccaro A."/>
            <person name="Lahrmann U."/>
            <person name="Guldener U."/>
            <person name="Langen G."/>
            <person name="Pfiffi S."/>
            <person name="Biedenkopf D."/>
            <person name="Wong P."/>
            <person name="Samans B."/>
            <person name="Grimm C."/>
            <person name="Basiewicz M."/>
            <person name="Murat C."/>
            <person name="Martin F."/>
            <person name="Kogel K.H."/>
        </authorList>
    </citation>
    <scope>NUCLEOTIDE SEQUENCE [LARGE SCALE GENOMIC DNA]</scope>
    <source>
        <strain evidence="2 3">DSM 11827</strain>
    </source>
</reference>
<evidence type="ECO:0000313" key="3">
    <source>
        <dbReference type="Proteomes" id="UP000007148"/>
    </source>
</evidence>
<sequence length="352" mass="39792">MLINEQTSVAYRAPTEVLRRIFEFATTIETERDSLRIGEVISHVSSLFRYIILTVPRAWRIIDFPLYWPRDKLVEYTTTLVVRAATYPVNIDIRDGPHPGLTHEELLGIFQSVFKPISNVEEIYFHITNYDGFLDPIRFIDALPSTPHSITLYNAANLDFANNPIMPPDPTAGNLCYSGGSSLKFSPDSSVIVDSPNFSRAQSCLIMAAAPSLERLIVDVNIGGWSIFPRPDMAYIKELYVRYFSIRESDPTARRLHFPRLGKFSMGGCDIKSELVYQFFKNHPTITDLTLGKDVDLKEMAKACPQIRRLSIVSDSHPRALSSEGRALETSKGYPVPQVQPTRASSHRRFCT</sequence>
<evidence type="ECO:0008006" key="4">
    <source>
        <dbReference type="Google" id="ProtNLM"/>
    </source>
</evidence>
<evidence type="ECO:0000313" key="2">
    <source>
        <dbReference type="EMBL" id="CCA75637.1"/>
    </source>
</evidence>
<protein>
    <recommendedName>
        <fullName evidence="4">F-box domain-containing protein</fullName>
    </recommendedName>
</protein>
<dbReference type="OrthoDB" id="2269034at2759"/>
<name>G4TWE4_SERID</name>
<proteinExistence type="predicted"/>
<feature type="region of interest" description="Disordered" evidence="1">
    <location>
        <begin position="324"/>
        <end position="352"/>
    </location>
</feature>
<dbReference type="AlphaFoldDB" id="G4TWE4"/>